<proteinExistence type="predicted"/>
<keyword evidence="2" id="KW-1185">Reference proteome</keyword>
<evidence type="ECO:0000313" key="1">
    <source>
        <dbReference type="EMBL" id="GAA5142688.1"/>
    </source>
</evidence>
<organism evidence="1 2">
    <name type="scientific">Pseudonocardia adelaidensis</name>
    <dbReference type="NCBI Taxonomy" id="648754"/>
    <lineage>
        <taxon>Bacteria</taxon>
        <taxon>Bacillati</taxon>
        <taxon>Actinomycetota</taxon>
        <taxon>Actinomycetes</taxon>
        <taxon>Pseudonocardiales</taxon>
        <taxon>Pseudonocardiaceae</taxon>
        <taxon>Pseudonocardia</taxon>
    </lineage>
</organism>
<comment type="caution">
    <text evidence="1">The sequence shown here is derived from an EMBL/GenBank/DDBJ whole genome shotgun (WGS) entry which is preliminary data.</text>
</comment>
<protein>
    <submittedName>
        <fullName evidence="1">Uncharacterized protein</fullName>
    </submittedName>
</protein>
<reference evidence="2" key="1">
    <citation type="journal article" date="2019" name="Int. J. Syst. Evol. Microbiol.">
        <title>The Global Catalogue of Microorganisms (GCM) 10K type strain sequencing project: providing services to taxonomists for standard genome sequencing and annotation.</title>
        <authorList>
            <consortium name="The Broad Institute Genomics Platform"/>
            <consortium name="The Broad Institute Genome Sequencing Center for Infectious Disease"/>
            <person name="Wu L."/>
            <person name="Ma J."/>
        </authorList>
    </citation>
    <scope>NUCLEOTIDE SEQUENCE [LARGE SCALE GENOMIC DNA]</scope>
    <source>
        <strain evidence="2">JCM 18302</strain>
    </source>
</reference>
<dbReference type="RefSeq" id="WP_345613463.1">
    <property type="nucleotide sequence ID" value="NZ_BAABJO010000062.1"/>
</dbReference>
<name>A0ABP9P8X6_9PSEU</name>
<sequence>MDINTAISIEEDVATLDELLAMIEQMRMGPTVMVHVVNTGVQIMLRRYPADLVDRTFTSRYDLRQITPIMISDELHDIAVRIFNLRTLSADDLIENDVARMFDGLDGADQATVFTALIYMYGTKIGALKSCTGLH</sequence>
<gene>
    <name evidence="1" type="ORF">GCM10023320_83250</name>
</gene>
<accession>A0ABP9P8X6</accession>
<dbReference type="Proteomes" id="UP001500804">
    <property type="component" value="Unassembled WGS sequence"/>
</dbReference>
<evidence type="ECO:0000313" key="2">
    <source>
        <dbReference type="Proteomes" id="UP001500804"/>
    </source>
</evidence>
<dbReference type="EMBL" id="BAABJO010000062">
    <property type="protein sequence ID" value="GAA5142688.1"/>
    <property type="molecule type" value="Genomic_DNA"/>
</dbReference>